<dbReference type="GO" id="GO:0004252">
    <property type="term" value="F:serine-type endopeptidase activity"/>
    <property type="evidence" value="ECO:0007669"/>
    <property type="project" value="UniProtKB-UniRule"/>
</dbReference>
<keyword evidence="2 7" id="KW-0645">Protease</keyword>
<proteinExistence type="inferred from homology"/>
<dbReference type="PANTHER" id="PTHR43806">
    <property type="entry name" value="PEPTIDASE S8"/>
    <property type="match status" value="1"/>
</dbReference>
<dbReference type="GO" id="GO:0046872">
    <property type="term" value="F:metal ion binding"/>
    <property type="evidence" value="ECO:0007669"/>
    <property type="project" value="UniProtKB-KW"/>
</dbReference>
<dbReference type="PRINTS" id="PR00723">
    <property type="entry name" value="SUBTILISIN"/>
</dbReference>
<name>A0A1T4K6T5_PORCN</name>
<dbReference type="InterPro" id="IPR034202">
    <property type="entry name" value="Subtilisin_Carlsberg-like"/>
</dbReference>
<dbReference type="PROSITE" id="PS00136">
    <property type="entry name" value="SUBTILASE_ASP"/>
    <property type="match status" value="1"/>
</dbReference>
<dbReference type="InterPro" id="IPR023828">
    <property type="entry name" value="Peptidase_S8_Ser-AS"/>
</dbReference>
<dbReference type="PROSITE" id="PS00138">
    <property type="entry name" value="SUBTILASE_SER"/>
    <property type="match status" value="1"/>
</dbReference>
<feature type="active site" description="Charge relay system" evidence="6 7">
    <location>
        <position position="413"/>
    </location>
</feature>
<dbReference type="InterPro" id="IPR036852">
    <property type="entry name" value="Peptidase_S8/S53_dom_sf"/>
</dbReference>
<evidence type="ECO:0000313" key="10">
    <source>
        <dbReference type="EMBL" id="SJZ38015.1"/>
    </source>
</evidence>
<dbReference type="InterPro" id="IPR022398">
    <property type="entry name" value="Peptidase_S8_His-AS"/>
</dbReference>
<dbReference type="Gene3D" id="3.40.50.200">
    <property type="entry name" value="Peptidase S8/S53 domain"/>
    <property type="match status" value="1"/>
</dbReference>
<feature type="active site" description="Charge relay system" evidence="6 7">
    <location>
        <position position="243"/>
    </location>
</feature>
<reference evidence="10 11" key="1">
    <citation type="submission" date="2017-02" db="EMBL/GenBank/DDBJ databases">
        <authorList>
            <person name="Peterson S.W."/>
        </authorList>
    </citation>
    <scope>NUCLEOTIDE SEQUENCE [LARGE SCALE GENOMIC DNA]</scope>
    <source>
        <strain evidence="10 11">ATCC 700135</strain>
    </source>
</reference>
<keyword evidence="3" id="KW-0479">Metal-binding</keyword>
<accession>A0A1T4K6T5</accession>
<gene>
    <name evidence="10" type="ORF">SAMN02745205_00620</name>
</gene>
<dbReference type="PROSITE" id="PS51892">
    <property type="entry name" value="SUBTILASE"/>
    <property type="match status" value="1"/>
</dbReference>
<comment type="similarity">
    <text evidence="1 7 8">Belongs to the peptidase S8 family.</text>
</comment>
<dbReference type="PROSITE" id="PS00137">
    <property type="entry name" value="SUBTILASE_HIS"/>
    <property type="match status" value="1"/>
</dbReference>
<evidence type="ECO:0000256" key="8">
    <source>
        <dbReference type="RuleBase" id="RU003355"/>
    </source>
</evidence>
<evidence type="ECO:0000256" key="5">
    <source>
        <dbReference type="ARBA" id="ARBA00022825"/>
    </source>
</evidence>
<protein>
    <submittedName>
        <fullName evidence="10">Subtilase family protein</fullName>
    </submittedName>
</protein>
<feature type="domain" description="Peptidase S8/S53" evidence="9">
    <location>
        <begin position="204"/>
        <end position="461"/>
    </location>
</feature>
<evidence type="ECO:0000256" key="2">
    <source>
        <dbReference type="ARBA" id="ARBA00022670"/>
    </source>
</evidence>
<evidence type="ECO:0000256" key="6">
    <source>
        <dbReference type="PIRSR" id="PIRSR615500-1"/>
    </source>
</evidence>
<feature type="active site" description="Charge relay system" evidence="6 7">
    <location>
        <position position="213"/>
    </location>
</feature>
<dbReference type="InterPro" id="IPR023827">
    <property type="entry name" value="Peptidase_S8_Asp-AS"/>
</dbReference>
<evidence type="ECO:0000256" key="3">
    <source>
        <dbReference type="ARBA" id="ARBA00022723"/>
    </source>
</evidence>
<dbReference type="Proteomes" id="UP000189956">
    <property type="component" value="Unassembled WGS sequence"/>
</dbReference>
<dbReference type="InterPro" id="IPR000209">
    <property type="entry name" value="Peptidase_S8/S53_dom"/>
</dbReference>
<evidence type="ECO:0000256" key="1">
    <source>
        <dbReference type="ARBA" id="ARBA00011073"/>
    </source>
</evidence>
<dbReference type="InterPro" id="IPR050131">
    <property type="entry name" value="Peptidase_S8_subtilisin-like"/>
</dbReference>
<sequence>MEKKKTYLVTYTDGNIVAEKAIEVLGVAKTRYKDGVALMETEAEPAANDVLHFENLGVTRLSLSAEEAKKIAEKTEVLAVEEDCEVFPLYDSYTEDDLEGLEEIDENSLEDEDFDEDFLLEELLPEAKRSNRRKYKPGKHPLHHRPFISPQKNLIMRRVLRDVYRSLLRNIPNKFRREETVYQEIPWNISLVQAPSAWRRKIDGRGVKVAVLDTGIANHVDLTVCGGASFVPDVSSYDDDHGHGTHCAGIIAARNNGYGVVGVAPKAMLYAVKVLPKEGSGLISYVIAGLEWCIRHKMNVASMSLGNPRKPIVAMATIIKRCQDSGITVVASAGNSYGRHFPWVGTPANSFMQGESNASPIAVGAVDRNGVIAPFSSRGSCVNESNPVTCVAPGVSVESTCLNNSYTKMSGTSMACPHVSGLAALIIQRYPSITPAQVKRLITRTAIDLGDTSNDSTFGFGLINCDEATR</sequence>
<keyword evidence="5 7" id="KW-0720">Serine protease</keyword>
<dbReference type="PANTHER" id="PTHR43806:SF11">
    <property type="entry name" value="CEREVISIN-RELATED"/>
    <property type="match status" value="1"/>
</dbReference>
<evidence type="ECO:0000313" key="11">
    <source>
        <dbReference type="Proteomes" id="UP000189956"/>
    </source>
</evidence>
<dbReference type="InterPro" id="IPR015500">
    <property type="entry name" value="Peptidase_S8_subtilisin-rel"/>
</dbReference>
<organism evidence="10 11">
    <name type="scientific">Porphyromonas cangingivalis</name>
    <dbReference type="NCBI Taxonomy" id="36874"/>
    <lineage>
        <taxon>Bacteria</taxon>
        <taxon>Pseudomonadati</taxon>
        <taxon>Bacteroidota</taxon>
        <taxon>Bacteroidia</taxon>
        <taxon>Bacteroidales</taxon>
        <taxon>Porphyromonadaceae</taxon>
        <taxon>Porphyromonas</taxon>
    </lineage>
</organism>
<evidence type="ECO:0000256" key="4">
    <source>
        <dbReference type="ARBA" id="ARBA00022801"/>
    </source>
</evidence>
<dbReference type="AlphaFoldDB" id="A0A1T4K6T5"/>
<evidence type="ECO:0000259" key="9">
    <source>
        <dbReference type="Pfam" id="PF00082"/>
    </source>
</evidence>
<dbReference type="RefSeq" id="WP_025837007.1">
    <property type="nucleotide sequence ID" value="NZ_FUWL01000004.1"/>
</dbReference>
<evidence type="ECO:0000256" key="7">
    <source>
        <dbReference type="PROSITE-ProRule" id="PRU01240"/>
    </source>
</evidence>
<keyword evidence="4 7" id="KW-0378">Hydrolase</keyword>
<dbReference type="Pfam" id="PF00082">
    <property type="entry name" value="Peptidase_S8"/>
    <property type="match status" value="1"/>
</dbReference>
<dbReference type="CDD" id="cd07477">
    <property type="entry name" value="Peptidases_S8_Subtilisin_subset"/>
    <property type="match status" value="1"/>
</dbReference>
<dbReference type="SUPFAM" id="SSF52743">
    <property type="entry name" value="Subtilisin-like"/>
    <property type="match status" value="1"/>
</dbReference>
<dbReference type="EMBL" id="FUWL01000004">
    <property type="protein sequence ID" value="SJZ38015.1"/>
    <property type="molecule type" value="Genomic_DNA"/>
</dbReference>
<dbReference type="GO" id="GO:0006508">
    <property type="term" value="P:proteolysis"/>
    <property type="evidence" value="ECO:0007669"/>
    <property type="project" value="UniProtKB-KW"/>
</dbReference>